<dbReference type="Proteomes" id="UP000593579">
    <property type="component" value="Unassembled WGS sequence"/>
</dbReference>
<dbReference type="InterPro" id="IPR032867">
    <property type="entry name" value="DYW_dom"/>
</dbReference>
<keyword evidence="2" id="KW-0677">Repeat</keyword>
<dbReference type="SUPFAM" id="SSF48452">
    <property type="entry name" value="TPR-like"/>
    <property type="match status" value="1"/>
</dbReference>
<organism evidence="4 5">
    <name type="scientific">Gossypium gossypioides</name>
    <name type="common">Mexican cotton</name>
    <name type="synonym">Selera gossypioides</name>
    <dbReference type="NCBI Taxonomy" id="34282"/>
    <lineage>
        <taxon>Eukaryota</taxon>
        <taxon>Viridiplantae</taxon>
        <taxon>Streptophyta</taxon>
        <taxon>Embryophyta</taxon>
        <taxon>Tracheophyta</taxon>
        <taxon>Spermatophyta</taxon>
        <taxon>Magnoliopsida</taxon>
        <taxon>eudicotyledons</taxon>
        <taxon>Gunneridae</taxon>
        <taxon>Pentapetalae</taxon>
        <taxon>rosids</taxon>
        <taxon>malvids</taxon>
        <taxon>Malvales</taxon>
        <taxon>Malvaceae</taxon>
        <taxon>Malvoideae</taxon>
        <taxon>Gossypium</taxon>
    </lineage>
</organism>
<name>A0A7J9BNT3_GOSGO</name>
<evidence type="ECO:0000259" key="3">
    <source>
        <dbReference type="Pfam" id="PF14432"/>
    </source>
</evidence>
<protein>
    <recommendedName>
        <fullName evidence="3">DYW domain-containing protein</fullName>
    </recommendedName>
</protein>
<dbReference type="NCBIfam" id="TIGR00756">
    <property type="entry name" value="PPR"/>
    <property type="match status" value="1"/>
</dbReference>
<dbReference type="PANTHER" id="PTHR47926:SF495">
    <property type="entry name" value="DYW DOMAIN-CONTAINING PROTEIN"/>
    <property type="match status" value="1"/>
</dbReference>
<comment type="caution">
    <text evidence="4">The sequence shown here is derived from an EMBL/GenBank/DDBJ whole genome shotgun (WGS) entry which is preliminary data.</text>
</comment>
<dbReference type="OrthoDB" id="1854885at2759"/>
<dbReference type="InterPro" id="IPR046960">
    <property type="entry name" value="PPR_At4g14850-like_plant"/>
</dbReference>
<dbReference type="Pfam" id="PF20431">
    <property type="entry name" value="E_motif"/>
    <property type="match status" value="1"/>
</dbReference>
<dbReference type="Gene3D" id="1.25.40.10">
    <property type="entry name" value="Tetratricopeptide repeat domain"/>
    <property type="match status" value="1"/>
</dbReference>
<dbReference type="InterPro" id="IPR002885">
    <property type="entry name" value="PPR_rpt"/>
</dbReference>
<dbReference type="GO" id="GO:0003723">
    <property type="term" value="F:RNA binding"/>
    <property type="evidence" value="ECO:0007669"/>
    <property type="project" value="InterPro"/>
</dbReference>
<dbReference type="Pfam" id="PF14432">
    <property type="entry name" value="DYW_deaminase"/>
    <property type="match status" value="1"/>
</dbReference>
<comment type="similarity">
    <text evidence="1">Belongs to the PPR family. PCMP-H subfamily.</text>
</comment>
<evidence type="ECO:0000313" key="5">
    <source>
        <dbReference type="Proteomes" id="UP000593579"/>
    </source>
</evidence>
<evidence type="ECO:0000256" key="1">
    <source>
        <dbReference type="ARBA" id="ARBA00006643"/>
    </source>
</evidence>
<dbReference type="GO" id="GO:0009451">
    <property type="term" value="P:RNA modification"/>
    <property type="evidence" value="ECO:0007669"/>
    <property type="project" value="InterPro"/>
</dbReference>
<dbReference type="EMBL" id="JABEZY010000005">
    <property type="protein sequence ID" value="MBA0737844.1"/>
    <property type="molecule type" value="Genomic_DNA"/>
</dbReference>
<evidence type="ECO:0000313" key="4">
    <source>
        <dbReference type="EMBL" id="MBA0737844.1"/>
    </source>
</evidence>
<dbReference type="GO" id="GO:0008270">
    <property type="term" value="F:zinc ion binding"/>
    <property type="evidence" value="ECO:0007669"/>
    <property type="project" value="InterPro"/>
</dbReference>
<feature type="domain" description="DYW" evidence="3">
    <location>
        <begin position="154"/>
        <end position="246"/>
    </location>
</feature>
<dbReference type="AlphaFoldDB" id="A0A7J9BNT3"/>
<dbReference type="InterPro" id="IPR046848">
    <property type="entry name" value="E_motif"/>
</dbReference>
<dbReference type="InterPro" id="IPR011990">
    <property type="entry name" value="TPR-like_helical_dom_sf"/>
</dbReference>
<proteinExistence type="inferred from homology"/>
<dbReference type="Pfam" id="PF01535">
    <property type="entry name" value="PPR"/>
    <property type="match status" value="1"/>
</dbReference>
<evidence type="ECO:0000256" key="2">
    <source>
        <dbReference type="ARBA" id="ARBA00022737"/>
    </source>
</evidence>
<reference evidence="4 5" key="1">
    <citation type="journal article" date="2019" name="Genome Biol. Evol.">
        <title>Insights into the evolution of the New World diploid cottons (Gossypium, subgenus Houzingenia) based on genome sequencing.</title>
        <authorList>
            <person name="Grover C.E."/>
            <person name="Arick M.A. 2nd"/>
            <person name="Thrash A."/>
            <person name="Conover J.L."/>
            <person name="Sanders W.S."/>
            <person name="Peterson D.G."/>
            <person name="Frelichowski J.E."/>
            <person name="Scheffler J.A."/>
            <person name="Scheffler B.E."/>
            <person name="Wendel J.F."/>
        </authorList>
    </citation>
    <scope>NUCLEOTIDE SEQUENCE [LARGE SCALE GENOMIC DNA]</scope>
    <source>
        <strain evidence="4">5</strain>
        <tissue evidence="4">Leaf</tissue>
    </source>
</reference>
<keyword evidence="5" id="KW-1185">Reference proteome</keyword>
<accession>A0A7J9BNT3</accession>
<sequence length="246" mass="28341">MVEGYGIHPSLQHYTCLLDLLGRSGHLEEAESVINLMPFKPDEPTWAALLSACKQYRNAKMAIKFADHLFSLKPEEPSTYILLSNTYASSGLWEHASKARHLLESLEVRKEPGYSYIYFGKESQMFYAGETSHPMKDKIFGLLNELDVEMRRRGYVPDTSYILHNTDHQEKERQLFWHSERLAVAYGLLKSVSGTVIRIVKNLRVCGDCHTVLKLISDIVQREIVVRDAKRYHHFKGGKCSCNDFW</sequence>
<dbReference type="PANTHER" id="PTHR47926">
    <property type="entry name" value="PENTATRICOPEPTIDE REPEAT-CONTAINING PROTEIN"/>
    <property type="match status" value="1"/>
</dbReference>
<gene>
    <name evidence="4" type="ORF">Gogos_011283</name>
</gene>